<evidence type="ECO:0000313" key="1">
    <source>
        <dbReference type="EMBL" id="MDW0110615.1"/>
    </source>
</evidence>
<dbReference type="EMBL" id="JAUBDH010000006">
    <property type="protein sequence ID" value="MDW0110615.1"/>
    <property type="molecule type" value="Genomic_DNA"/>
</dbReference>
<organism evidence="1 2">
    <name type="scientific">Sporosarcina aquimarina</name>
    <dbReference type="NCBI Taxonomy" id="114975"/>
    <lineage>
        <taxon>Bacteria</taxon>
        <taxon>Bacillati</taxon>
        <taxon>Bacillota</taxon>
        <taxon>Bacilli</taxon>
        <taxon>Bacillales</taxon>
        <taxon>Caryophanaceae</taxon>
        <taxon>Sporosarcina</taxon>
    </lineage>
</organism>
<dbReference type="Gene3D" id="2.60.120.580">
    <property type="entry name" value="Acetamidase/Formamidase-like domains"/>
    <property type="match status" value="1"/>
</dbReference>
<dbReference type="PANTHER" id="PTHR31891">
    <property type="entry name" value="FORMAMIDASE C869.04-RELATED"/>
    <property type="match status" value="1"/>
</dbReference>
<dbReference type="SUPFAM" id="SSF141130">
    <property type="entry name" value="Acetamidase/Formamidase-like"/>
    <property type="match status" value="1"/>
</dbReference>
<proteinExistence type="predicted"/>
<accession>A0ABU4G0X6</accession>
<dbReference type="Gene3D" id="2.40.10.120">
    <property type="match status" value="1"/>
</dbReference>
<dbReference type="Proteomes" id="UP001280629">
    <property type="component" value="Unassembled WGS sequence"/>
</dbReference>
<dbReference type="PANTHER" id="PTHR31891:SF1">
    <property type="entry name" value="FORMAMIDASE C869.04-RELATED"/>
    <property type="match status" value="1"/>
</dbReference>
<dbReference type="Gene3D" id="3.10.28.20">
    <property type="entry name" value="Acetamidase/Formamidase-like domains"/>
    <property type="match status" value="1"/>
</dbReference>
<name>A0ABU4G0X6_9BACL</name>
<keyword evidence="2" id="KW-1185">Reference proteome</keyword>
<evidence type="ECO:0000313" key="2">
    <source>
        <dbReference type="Proteomes" id="UP001280629"/>
    </source>
</evidence>
<dbReference type="RefSeq" id="WP_317936173.1">
    <property type="nucleotide sequence ID" value="NZ_JAUBDH010000006.1"/>
</dbReference>
<dbReference type="InterPro" id="IPR004304">
    <property type="entry name" value="FmdA_AmdA"/>
</dbReference>
<comment type="caution">
    <text evidence="1">The sequence shown here is derived from an EMBL/GenBank/DDBJ whole genome shotgun (WGS) entry which is preliminary data.</text>
</comment>
<protein>
    <submittedName>
        <fullName evidence="1">Acetamidase/formamidase family protein</fullName>
    </submittedName>
</protein>
<gene>
    <name evidence="1" type="ORF">QT716_11265</name>
</gene>
<dbReference type="Pfam" id="PF03069">
    <property type="entry name" value="FmdA_AmdA"/>
    <property type="match status" value="2"/>
</dbReference>
<sequence length="302" mass="32046">MTETLSHQDVIYAFSKTHPPIKRVDAGTTIEIETYDCFKNQVQSEETKISGIDWDAVNPATGPIYVNGAAPGDVLRVTIRKLTIGNQGVMATGPNLGVMGHRLSELESKIIPIENGAAKFNDKLSIPLNPMIGVIGVAPEGEPISCGTPGTHGGNMDTKLIQEGAVLYFPVFAEGALFALGDFHAAMGDGEVGVSGIEVPGSAVVTLDVIQKTPLNHPLLENEEGFTFLVSAKTLDEAVKMAVEETADLLAERTGLSLAEVTMLLSAVGQVQVSQVVDPLVTVRFFVPRYVLETYGATLLNG</sequence>
<reference evidence="1 2" key="1">
    <citation type="submission" date="2023-06" db="EMBL/GenBank/DDBJ databases">
        <title>Sporosarcina sp. nov., isolated from Korean traditional fermented seafood 'Jeotgal'.</title>
        <authorList>
            <person name="Yang A.-I."/>
            <person name="Shin N.-R."/>
        </authorList>
    </citation>
    <scope>NUCLEOTIDE SEQUENCE [LARGE SCALE GENOMIC DNA]</scope>
    <source>
        <strain evidence="1 2">KCTC3840</strain>
    </source>
</reference>